<protein>
    <submittedName>
        <fullName evidence="1">Glycosyltransferase</fullName>
    </submittedName>
</protein>
<reference evidence="1" key="1">
    <citation type="submission" date="2021-11" db="EMBL/GenBank/DDBJ databases">
        <authorList>
            <person name="Qingchun L."/>
            <person name="Dong Z."/>
            <person name="Zongwei Q."/>
            <person name="Jia Z."/>
            <person name="Duotao L."/>
        </authorList>
    </citation>
    <scope>NUCLEOTIDE SEQUENCE</scope>
    <source>
        <strain evidence="1">WLY-B-L2</strain>
    </source>
</reference>
<keyword evidence="2" id="KW-1185">Reference proteome</keyword>
<dbReference type="RefSeq" id="WP_179977620.1">
    <property type="nucleotide sequence ID" value="NZ_JAJJPB010000026.1"/>
</dbReference>
<dbReference type="Gene3D" id="1.50.10.20">
    <property type="match status" value="1"/>
</dbReference>
<dbReference type="SUPFAM" id="SSF48208">
    <property type="entry name" value="Six-hairpin glycosidases"/>
    <property type="match status" value="1"/>
</dbReference>
<evidence type="ECO:0000313" key="2">
    <source>
        <dbReference type="Proteomes" id="UP001165422"/>
    </source>
</evidence>
<sequence>MRIFEEEHSIPIFIMTDDTGIIQHSVFSAPDPNSGYTTDDNSRALIAAVMLYEKFKSKKYLKLIFTYTSFLLYAQNKKGTFKNFMDYNRNFMEEEGSEDCFGRCLWALGYTFKSKGVPESIKSAILTMIYRAIPNISSLTHMRGKVYSLLGLNLIYKALLEKKHSSISNELLDKYLNGIEIVEVNNTPIRSTDDLIDILKNEIVEICQYLMDNFQTHSENSWHWFENSLTYGNAILPLSLLKSGSTLNNKSYLDTAIESLNFLEKLCFAKDYFKPIGSNTWFKKGDATPSEFDEQPLEACGTCIMYTEAYNIFKDQKYLDKAYACYEWFLGKNSSGKTLVDEFTHGSYDGIMKNHVNLNEGAESVLAKIITELTLDILQ</sequence>
<gene>
    <name evidence="1" type="ORF">LN736_15465</name>
</gene>
<evidence type="ECO:0000313" key="1">
    <source>
        <dbReference type="EMBL" id="MCC9296255.1"/>
    </source>
</evidence>
<dbReference type="SUPFAM" id="SSF81853">
    <property type="entry name" value="Family 10 polysaccharide lyase"/>
    <property type="match status" value="1"/>
</dbReference>
<accession>A0ABS8NB21</accession>
<dbReference type="Proteomes" id="UP001165422">
    <property type="component" value="Unassembled WGS sequence"/>
</dbReference>
<name>A0ABS8NB21_9CLOT</name>
<comment type="caution">
    <text evidence="1">The sequence shown here is derived from an EMBL/GenBank/DDBJ whole genome shotgun (WGS) entry which is preliminary data.</text>
</comment>
<organism evidence="1 2">
    <name type="scientific">Clostridium aromativorans</name>
    <dbReference type="NCBI Taxonomy" id="2836848"/>
    <lineage>
        <taxon>Bacteria</taxon>
        <taxon>Bacillati</taxon>
        <taxon>Bacillota</taxon>
        <taxon>Clostridia</taxon>
        <taxon>Eubacteriales</taxon>
        <taxon>Clostridiaceae</taxon>
        <taxon>Clostridium</taxon>
    </lineage>
</organism>
<dbReference type="EMBL" id="JAJJPB010000026">
    <property type="protein sequence ID" value="MCC9296255.1"/>
    <property type="molecule type" value="Genomic_DNA"/>
</dbReference>
<dbReference type="InterPro" id="IPR008928">
    <property type="entry name" value="6-hairpin_glycosidase_sf"/>
</dbReference>
<proteinExistence type="predicted"/>